<dbReference type="Proteomes" id="UP000221734">
    <property type="component" value="Chromosome Kuenenia_stuttgartiensis_MBR1"/>
</dbReference>
<dbReference type="OrthoDB" id="9758182at2"/>
<reference evidence="4 7" key="5">
    <citation type="submission" date="2020-02" db="EMBL/GenBank/DDBJ databases">
        <title>Newly sequenced genome of strain CSTR1 showed variability in Candidatus Kuenenia stuttgartiensis genomes.</title>
        <authorList>
            <person name="Ding C."/>
            <person name="Adrian L."/>
        </authorList>
    </citation>
    <scope>NUCLEOTIDE SEQUENCE [LARGE SCALE GENOMIC DNA]</scope>
    <source>
        <strain evidence="4 7">CSTR1</strain>
    </source>
</reference>
<evidence type="ECO:0000313" key="5">
    <source>
        <dbReference type="EMBL" id="SOH03667.1"/>
    </source>
</evidence>
<dbReference type="SUPFAM" id="SSF51395">
    <property type="entry name" value="FMN-linked oxidoreductases"/>
    <property type="match status" value="1"/>
</dbReference>
<evidence type="ECO:0000313" key="3">
    <source>
        <dbReference type="EMBL" id="CAJ72146.1"/>
    </source>
</evidence>
<keyword evidence="4" id="KW-0560">Oxidoreductase</keyword>
<dbReference type="EMBL" id="LT934425">
    <property type="protein sequence ID" value="SOH03667.1"/>
    <property type="molecule type" value="Genomic_DNA"/>
</dbReference>
<dbReference type="KEGG" id="kst:KSMBR1_1164"/>
<dbReference type="InterPro" id="IPR002932">
    <property type="entry name" value="Glu_synthdom"/>
</dbReference>
<evidence type="ECO:0000256" key="1">
    <source>
        <dbReference type="ARBA" id="ARBA00009716"/>
    </source>
</evidence>
<dbReference type="GO" id="GO:0004355">
    <property type="term" value="F:glutamate synthase (NADPH) activity"/>
    <property type="evidence" value="ECO:0007669"/>
    <property type="project" value="UniProtKB-EC"/>
</dbReference>
<protein>
    <submittedName>
        <fullName evidence="4">Glutamate synthase (NADPH) large chain</fullName>
        <ecNumber evidence="4">1.4.1.13</ecNumber>
    </submittedName>
</protein>
<dbReference type="RefSeq" id="WP_099324451.1">
    <property type="nucleotide sequence ID" value="NZ_CP049055.1"/>
</dbReference>
<proteinExistence type="inferred from homology"/>
<sequence>MGSLFIPNKSRATGTWTRLGDEVLPQSGMCVTCLDGCPGYCEIGKSAYRGPEAIYPVPFGEITAGAQKDFPVDFSHFNITGSITGHHQKEYDLFTNACIETKMGRDGGLKLRIPIICTGLGSTKIAQTHFESLGSGAAICGTGIVLGENVAAMDDDSTITDGNVTNSPELVRRFKSFKDNQKDGYGFIAIQANQEDWRLGVLPYSLEKLGADAVELKWGQGAKNIGGEVKLTSIEKAIRLKKLGYVVIPDPEDALTQQAFKNGTIKGFERHTRICAIPDAMSRAFDGFMNNVQHLRDAGAKYVFLKTGSYRPSDLARAIKFASWARIDVLTIDGSGGGTGMSPWRMMNEWGLPTVYIAALTYEYCKRLADRGEYVPDIVLAGGLVSEDHIYKSFALLSPFIKAVGMSRSTICAAMVGNTIGKAVAEGKVPKPVSEYGSSTDQIFYYSQKVKDRFGNIPTGAIGMYSYYQRLATGLRQLMAGSRRWSVNDITRDDIFTLTREATDITGITYIMDYDKEQAERVLDA</sequence>
<dbReference type="Gene3D" id="3.20.20.70">
    <property type="entry name" value="Aldolase class I"/>
    <property type="match status" value="1"/>
</dbReference>
<name>Q1PYI0_KUEST</name>
<comment type="similarity">
    <text evidence="1">Belongs to the glutamate synthase family.</text>
</comment>
<dbReference type="EC" id="1.4.1.13" evidence="4"/>
<evidence type="ECO:0000259" key="2">
    <source>
        <dbReference type="Pfam" id="PF01645"/>
    </source>
</evidence>
<dbReference type="EMBL" id="CT573072">
    <property type="protein sequence ID" value="CAJ72146.1"/>
    <property type="molecule type" value="Genomic_DNA"/>
</dbReference>
<gene>
    <name evidence="4" type="ORF">KsCSTR_11170</name>
    <name evidence="5" type="ORF">KSMBR1_1164</name>
    <name evidence="3" type="ORF">kustd1401</name>
</gene>
<organism evidence="3">
    <name type="scientific">Kuenenia stuttgartiensis</name>
    <dbReference type="NCBI Taxonomy" id="174633"/>
    <lineage>
        <taxon>Bacteria</taxon>
        <taxon>Pseudomonadati</taxon>
        <taxon>Planctomycetota</taxon>
        <taxon>Candidatus Brocadiia</taxon>
        <taxon>Candidatus Brocadiales</taxon>
        <taxon>Candidatus Brocadiaceae</taxon>
        <taxon>Candidatus Kuenenia</taxon>
    </lineage>
</organism>
<evidence type="ECO:0000313" key="7">
    <source>
        <dbReference type="Proteomes" id="UP000501926"/>
    </source>
</evidence>
<dbReference type="GO" id="GO:0006537">
    <property type="term" value="P:glutamate biosynthetic process"/>
    <property type="evidence" value="ECO:0007669"/>
    <property type="project" value="InterPro"/>
</dbReference>
<dbReference type="AlphaFoldDB" id="Q1PYI0"/>
<evidence type="ECO:0000313" key="4">
    <source>
        <dbReference type="EMBL" id="QII10496.1"/>
    </source>
</evidence>
<reference evidence="6" key="3">
    <citation type="submission" date="2017-10" db="EMBL/GenBank/DDBJ databases">
        <authorList>
            <person name="Frank J."/>
        </authorList>
    </citation>
    <scope>NUCLEOTIDE SEQUENCE [LARGE SCALE GENOMIC DNA]</scope>
</reference>
<feature type="domain" description="Glutamate synthase" evidence="2">
    <location>
        <begin position="290"/>
        <end position="396"/>
    </location>
</feature>
<accession>Q1PYI0</accession>
<reference evidence="5" key="4">
    <citation type="submission" date="2017-10" db="EMBL/GenBank/DDBJ databases">
        <authorList>
            <person name="Banno H."/>
            <person name="Chua N.-H."/>
        </authorList>
    </citation>
    <scope>NUCLEOTIDE SEQUENCE [LARGE SCALE GENOMIC DNA]</scope>
    <source>
        <strain evidence="5">Kuenenia_mbr1_ru-nijmegen</strain>
    </source>
</reference>
<dbReference type="CDD" id="cd02808">
    <property type="entry name" value="GltS_FMN"/>
    <property type="match status" value="1"/>
</dbReference>
<evidence type="ECO:0000313" key="6">
    <source>
        <dbReference type="Proteomes" id="UP000221734"/>
    </source>
</evidence>
<dbReference type="Proteomes" id="UP000501926">
    <property type="component" value="Chromosome"/>
</dbReference>
<dbReference type="EMBL" id="CP049055">
    <property type="protein sequence ID" value="QII10496.1"/>
    <property type="molecule type" value="Genomic_DNA"/>
</dbReference>
<keyword evidence="6" id="KW-1185">Reference proteome</keyword>
<dbReference type="Pfam" id="PF01645">
    <property type="entry name" value="Glu_synthase"/>
    <property type="match status" value="1"/>
</dbReference>
<dbReference type="InterPro" id="IPR013785">
    <property type="entry name" value="Aldolase_TIM"/>
</dbReference>
<reference evidence="3" key="2">
    <citation type="submission" date="2006-01" db="EMBL/GenBank/DDBJ databases">
        <authorList>
            <person name="Genoscope"/>
        </authorList>
    </citation>
    <scope>NUCLEOTIDE SEQUENCE</scope>
</reference>
<reference evidence="3" key="1">
    <citation type="journal article" date="2006" name="Nature">
        <title>Deciphering the evolution and metabolism of an anammox bacterium from a community genome.</title>
        <authorList>
            <person name="Strous M."/>
            <person name="Pelletier E."/>
            <person name="Mangenot S."/>
            <person name="Rattei T."/>
            <person name="Lehner A."/>
            <person name="Taylor M.W."/>
            <person name="Horn M."/>
            <person name="Daims H."/>
            <person name="Bartol-Mavel D."/>
            <person name="Wincker P."/>
            <person name="Barbe V."/>
            <person name="Fonknechten N."/>
            <person name="Vallenet D."/>
            <person name="Segurens B."/>
            <person name="Schenowitz-Truong C."/>
            <person name="Medigue C."/>
            <person name="Collingro A."/>
            <person name="Snel B."/>
            <person name="Dutilh B.E."/>
            <person name="OpDenCamp H.J.M."/>
            <person name="vanDerDrift C."/>
            <person name="Cirpus I."/>
            <person name="vanDePas-Schoonen K.T."/>
            <person name="Harhangi H.R."/>
            <person name="vanNiftrik L."/>
            <person name="Schmid M."/>
            <person name="Keltjens J."/>
            <person name="vanDeVossenberg J."/>
            <person name="Kartal B."/>
            <person name="Meier H."/>
            <person name="Frishman D."/>
            <person name="Huynen M.A."/>
            <person name="Mewes H."/>
            <person name="Weissenbach J."/>
            <person name="Jetten M.S.M."/>
            <person name="Wagner M."/>
            <person name="LePaslier D."/>
        </authorList>
    </citation>
    <scope>NUCLEOTIDE SEQUENCE</scope>
</reference>